<dbReference type="EMBL" id="WHVB01000001">
    <property type="protein sequence ID" value="KAF8487268.1"/>
    <property type="molecule type" value="Genomic_DNA"/>
</dbReference>
<evidence type="ECO:0000256" key="1">
    <source>
        <dbReference type="SAM" id="MobiDB-lite"/>
    </source>
</evidence>
<feature type="compositionally biased region" description="Polar residues" evidence="1">
    <location>
        <begin position="300"/>
        <end position="320"/>
    </location>
</feature>
<feature type="compositionally biased region" description="Basic and acidic residues" evidence="1">
    <location>
        <begin position="321"/>
        <end position="330"/>
    </location>
</feature>
<protein>
    <submittedName>
        <fullName evidence="3">Uncharacterized protein</fullName>
    </submittedName>
</protein>
<feature type="transmembrane region" description="Helical" evidence="2">
    <location>
        <begin position="20"/>
        <end position="41"/>
    </location>
</feature>
<keyword evidence="2" id="KW-0812">Transmembrane</keyword>
<evidence type="ECO:0000313" key="4">
    <source>
        <dbReference type="Proteomes" id="UP000759537"/>
    </source>
</evidence>
<gene>
    <name evidence="3" type="ORF">DFH94DRAFT_849684</name>
</gene>
<feature type="transmembrane region" description="Helical" evidence="2">
    <location>
        <begin position="86"/>
        <end position="109"/>
    </location>
</feature>
<dbReference type="OrthoDB" id="3197626at2759"/>
<dbReference type="AlphaFoldDB" id="A0A9P5TEN7"/>
<keyword evidence="4" id="KW-1185">Reference proteome</keyword>
<feature type="transmembrane region" description="Helical" evidence="2">
    <location>
        <begin position="163"/>
        <end position="182"/>
    </location>
</feature>
<organism evidence="3 4">
    <name type="scientific">Russula ochroleuca</name>
    <dbReference type="NCBI Taxonomy" id="152965"/>
    <lineage>
        <taxon>Eukaryota</taxon>
        <taxon>Fungi</taxon>
        <taxon>Dikarya</taxon>
        <taxon>Basidiomycota</taxon>
        <taxon>Agaricomycotina</taxon>
        <taxon>Agaricomycetes</taxon>
        <taxon>Russulales</taxon>
        <taxon>Russulaceae</taxon>
        <taxon>Russula</taxon>
    </lineage>
</organism>
<feature type="transmembrane region" description="Helical" evidence="2">
    <location>
        <begin position="203"/>
        <end position="225"/>
    </location>
</feature>
<keyword evidence="2" id="KW-1133">Transmembrane helix</keyword>
<reference evidence="3" key="1">
    <citation type="submission" date="2019-10" db="EMBL/GenBank/DDBJ databases">
        <authorList>
            <consortium name="DOE Joint Genome Institute"/>
            <person name="Kuo A."/>
            <person name="Miyauchi S."/>
            <person name="Kiss E."/>
            <person name="Drula E."/>
            <person name="Kohler A."/>
            <person name="Sanchez-Garcia M."/>
            <person name="Andreopoulos B."/>
            <person name="Barry K.W."/>
            <person name="Bonito G."/>
            <person name="Buee M."/>
            <person name="Carver A."/>
            <person name="Chen C."/>
            <person name="Cichocki N."/>
            <person name="Clum A."/>
            <person name="Culley D."/>
            <person name="Crous P.W."/>
            <person name="Fauchery L."/>
            <person name="Girlanda M."/>
            <person name="Hayes R."/>
            <person name="Keri Z."/>
            <person name="LaButti K."/>
            <person name="Lipzen A."/>
            <person name="Lombard V."/>
            <person name="Magnuson J."/>
            <person name="Maillard F."/>
            <person name="Morin E."/>
            <person name="Murat C."/>
            <person name="Nolan M."/>
            <person name="Ohm R."/>
            <person name="Pangilinan J."/>
            <person name="Pereira M."/>
            <person name="Perotto S."/>
            <person name="Peter M."/>
            <person name="Riley R."/>
            <person name="Sitrit Y."/>
            <person name="Stielow B."/>
            <person name="Szollosi G."/>
            <person name="Zifcakova L."/>
            <person name="Stursova M."/>
            <person name="Spatafora J.W."/>
            <person name="Tedersoo L."/>
            <person name="Vaario L.-M."/>
            <person name="Yamada A."/>
            <person name="Yan M."/>
            <person name="Wang P."/>
            <person name="Xu J."/>
            <person name="Bruns T."/>
            <person name="Baldrian P."/>
            <person name="Vilgalys R."/>
            <person name="Henrissat B."/>
            <person name="Grigoriev I.V."/>
            <person name="Hibbett D."/>
            <person name="Nagy L.G."/>
            <person name="Martin F.M."/>
        </authorList>
    </citation>
    <scope>NUCLEOTIDE SEQUENCE</scope>
    <source>
        <strain evidence="3">Prilba</strain>
    </source>
</reference>
<comment type="caution">
    <text evidence="3">The sequence shown here is derived from an EMBL/GenBank/DDBJ whole genome shotgun (WGS) entry which is preliminary data.</text>
</comment>
<sequence>MANFRDPAVVAKDSFALLKFWHVVDGLFIWEFITTLDFEWSIIEGRRRYRWTIWVYSLSRVAALMAVIATLVFLNLTTPYDCQLNVILAILPSYVALAAASFLLVLRIAAIWKRDVLAVVISTAVWTIDGGFLIYGVSRLHYGRAAPGAPCEPVNIQTSKATMIVACVTDILLLLIMLVGLFRLGFHRHATQSTGRFLWNQGIVWLVLATITGVLPTVFVCLNLNEPLGVIFRYPWTITMTIAATRMYRGLDDFLSTDTSNVPASKAHKGGRKMSVWGTPAVPIQLDGVGVTVDVHTAHTQSESLTSQTIPPSLGSSMDRQLQEKSDKLV</sequence>
<keyword evidence="2" id="KW-0472">Membrane</keyword>
<name>A0A9P5TEN7_9AGAM</name>
<accession>A0A9P5TEN7</accession>
<evidence type="ECO:0000313" key="3">
    <source>
        <dbReference type="EMBL" id="KAF8487268.1"/>
    </source>
</evidence>
<feature type="transmembrane region" description="Helical" evidence="2">
    <location>
        <begin position="53"/>
        <end position="74"/>
    </location>
</feature>
<dbReference type="Proteomes" id="UP000759537">
    <property type="component" value="Unassembled WGS sequence"/>
</dbReference>
<feature type="region of interest" description="Disordered" evidence="1">
    <location>
        <begin position="300"/>
        <end position="330"/>
    </location>
</feature>
<evidence type="ECO:0000256" key="2">
    <source>
        <dbReference type="SAM" id="Phobius"/>
    </source>
</evidence>
<proteinExistence type="predicted"/>
<feature type="transmembrane region" description="Helical" evidence="2">
    <location>
        <begin position="116"/>
        <end position="137"/>
    </location>
</feature>
<reference evidence="3" key="2">
    <citation type="journal article" date="2020" name="Nat. Commun.">
        <title>Large-scale genome sequencing of mycorrhizal fungi provides insights into the early evolution of symbiotic traits.</title>
        <authorList>
            <person name="Miyauchi S."/>
            <person name="Kiss E."/>
            <person name="Kuo A."/>
            <person name="Drula E."/>
            <person name="Kohler A."/>
            <person name="Sanchez-Garcia M."/>
            <person name="Morin E."/>
            <person name="Andreopoulos B."/>
            <person name="Barry K.W."/>
            <person name="Bonito G."/>
            <person name="Buee M."/>
            <person name="Carver A."/>
            <person name="Chen C."/>
            <person name="Cichocki N."/>
            <person name="Clum A."/>
            <person name="Culley D."/>
            <person name="Crous P.W."/>
            <person name="Fauchery L."/>
            <person name="Girlanda M."/>
            <person name="Hayes R.D."/>
            <person name="Keri Z."/>
            <person name="LaButti K."/>
            <person name="Lipzen A."/>
            <person name="Lombard V."/>
            <person name="Magnuson J."/>
            <person name="Maillard F."/>
            <person name="Murat C."/>
            <person name="Nolan M."/>
            <person name="Ohm R.A."/>
            <person name="Pangilinan J."/>
            <person name="Pereira M.F."/>
            <person name="Perotto S."/>
            <person name="Peter M."/>
            <person name="Pfister S."/>
            <person name="Riley R."/>
            <person name="Sitrit Y."/>
            <person name="Stielow J.B."/>
            <person name="Szollosi G."/>
            <person name="Zifcakova L."/>
            <person name="Stursova M."/>
            <person name="Spatafora J.W."/>
            <person name="Tedersoo L."/>
            <person name="Vaario L.M."/>
            <person name="Yamada A."/>
            <person name="Yan M."/>
            <person name="Wang P."/>
            <person name="Xu J."/>
            <person name="Bruns T."/>
            <person name="Baldrian P."/>
            <person name="Vilgalys R."/>
            <person name="Dunand C."/>
            <person name="Henrissat B."/>
            <person name="Grigoriev I.V."/>
            <person name="Hibbett D."/>
            <person name="Nagy L.G."/>
            <person name="Martin F.M."/>
        </authorList>
    </citation>
    <scope>NUCLEOTIDE SEQUENCE</scope>
    <source>
        <strain evidence="3">Prilba</strain>
    </source>
</reference>